<evidence type="ECO:0000313" key="4">
    <source>
        <dbReference type="Proteomes" id="UP000316639"/>
    </source>
</evidence>
<dbReference type="PROSITE" id="PS51257">
    <property type="entry name" value="PROKAR_LIPOPROTEIN"/>
    <property type="match status" value="1"/>
</dbReference>
<proteinExistence type="predicted"/>
<dbReference type="EMBL" id="VOBR01000021">
    <property type="protein sequence ID" value="TWP48290.1"/>
    <property type="molecule type" value="Genomic_DNA"/>
</dbReference>
<evidence type="ECO:0000256" key="1">
    <source>
        <dbReference type="SAM" id="MobiDB-lite"/>
    </source>
</evidence>
<feature type="chain" id="PRO_5039047743" evidence="2">
    <location>
        <begin position="21"/>
        <end position="194"/>
    </location>
</feature>
<reference evidence="3 4" key="1">
    <citation type="submission" date="2019-07" db="EMBL/GenBank/DDBJ databases">
        <title>Lentzea xizangensis sp. nov., isolated from Qinghai-Tibetan Plateau Soils.</title>
        <authorList>
            <person name="Huang J."/>
        </authorList>
    </citation>
    <scope>NUCLEOTIDE SEQUENCE [LARGE SCALE GENOMIC DNA]</scope>
    <source>
        <strain evidence="3 4">FXJ1.1311</strain>
    </source>
</reference>
<organism evidence="3 4">
    <name type="scientific">Lentzea tibetensis</name>
    <dbReference type="NCBI Taxonomy" id="2591470"/>
    <lineage>
        <taxon>Bacteria</taxon>
        <taxon>Bacillati</taxon>
        <taxon>Actinomycetota</taxon>
        <taxon>Actinomycetes</taxon>
        <taxon>Pseudonocardiales</taxon>
        <taxon>Pseudonocardiaceae</taxon>
        <taxon>Lentzea</taxon>
    </lineage>
</organism>
<dbReference type="AlphaFoldDB" id="A0A563EM96"/>
<accession>A0A563EM96</accession>
<protein>
    <submittedName>
        <fullName evidence="3">DUF3558 domain-containing protein</fullName>
    </submittedName>
</protein>
<feature type="region of interest" description="Disordered" evidence="1">
    <location>
        <begin position="22"/>
        <end position="49"/>
    </location>
</feature>
<dbReference type="Proteomes" id="UP000316639">
    <property type="component" value="Unassembled WGS sequence"/>
</dbReference>
<name>A0A563EM96_9PSEU</name>
<gene>
    <name evidence="3" type="ORF">FKR81_28780</name>
</gene>
<keyword evidence="2" id="KW-0732">Signal</keyword>
<evidence type="ECO:0000313" key="3">
    <source>
        <dbReference type="EMBL" id="TWP48290.1"/>
    </source>
</evidence>
<dbReference type="Pfam" id="PF12079">
    <property type="entry name" value="DUF3558"/>
    <property type="match status" value="1"/>
</dbReference>
<evidence type="ECO:0000256" key="2">
    <source>
        <dbReference type="SAM" id="SignalP"/>
    </source>
</evidence>
<keyword evidence="4" id="KW-1185">Reference proteome</keyword>
<dbReference type="InterPro" id="IPR024520">
    <property type="entry name" value="DUF3558"/>
</dbReference>
<sequence length="194" mass="20229">MRTTATLLVLTALLSSACTALPEQRADKGDPPPPPTTTSSTVTLPPRPQEVPLDAVDPCAVLNADQLTQLGLDSKPTAYVEPSFGNARACTIRGLRGGNVARLALVTASGVDVWLSDNAQVDAQVGVVSGFPAVTVRTPGMEQLCNVEIDVAEGQFLDVMFRDGGNSTPTQQDHLCLGATRVAEAALAGLLHTR</sequence>
<comment type="caution">
    <text evidence="3">The sequence shown here is derived from an EMBL/GenBank/DDBJ whole genome shotgun (WGS) entry which is preliminary data.</text>
</comment>
<dbReference type="RefSeq" id="WP_146356462.1">
    <property type="nucleotide sequence ID" value="NZ_VOBR01000021.1"/>
</dbReference>
<feature type="signal peptide" evidence="2">
    <location>
        <begin position="1"/>
        <end position="20"/>
    </location>
</feature>
<dbReference type="OrthoDB" id="5184069at2"/>